<evidence type="ECO:0000313" key="1">
    <source>
        <dbReference type="EMBL" id="MBU3825983.1"/>
    </source>
</evidence>
<gene>
    <name evidence="1" type="ORF">IAA31_00610</name>
</gene>
<reference evidence="1" key="2">
    <citation type="submission" date="2021-04" db="EMBL/GenBank/DDBJ databases">
        <authorList>
            <person name="Gilroy R."/>
        </authorList>
    </citation>
    <scope>NUCLEOTIDE SEQUENCE</scope>
    <source>
        <strain evidence="1">687</strain>
    </source>
</reference>
<reference evidence="1" key="1">
    <citation type="journal article" date="2021" name="PeerJ">
        <title>Extensive microbial diversity within the chicken gut microbiome revealed by metagenomics and culture.</title>
        <authorList>
            <person name="Gilroy R."/>
            <person name="Ravi A."/>
            <person name="Getino M."/>
            <person name="Pursley I."/>
            <person name="Horton D.L."/>
            <person name="Alikhan N.F."/>
            <person name="Baker D."/>
            <person name="Gharbi K."/>
            <person name="Hall N."/>
            <person name="Watson M."/>
            <person name="Adriaenssens E.M."/>
            <person name="Foster-Nyarko E."/>
            <person name="Jarju S."/>
            <person name="Secka A."/>
            <person name="Antonio M."/>
            <person name="Oren A."/>
            <person name="Chaudhuri R.R."/>
            <person name="La Ragione R."/>
            <person name="Hildebrand F."/>
            <person name="Pallen M.J."/>
        </authorList>
    </citation>
    <scope>NUCLEOTIDE SEQUENCE</scope>
    <source>
        <strain evidence="1">687</strain>
    </source>
</reference>
<dbReference type="InterPro" id="IPR036388">
    <property type="entry name" value="WH-like_DNA-bd_sf"/>
</dbReference>
<dbReference type="EMBL" id="JAHLFG010000006">
    <property type="protein sequence ID" value="MBU3825983.1"/>
    <property type="molecule type" value="Genomic_DNA"/>
</dbReference>
<proteinExistence type="predicted"/>
<organism evidence="1 2">
    <name type="scientific">Candidatus Anaerobiospirillum merdipullorum</name>
    <dbReference type="NCBI Taxonomy" id="2838450"/>
    <lineage>
        <taxon>Bacteria</taxon>
        <taxon>Pseudomonadati</taxon>
        <taxon>Pseudomonadota</taxon>
        <taxon>Gammaproteobacteria</taxon>
        <taxon>Aeromonadales</taxon>
        <taxon>Succinivibrionaceae</taxon>
        <taxon>Anaerobiospirillum</taxon>
    </lineage>
</organism>
<name>A0A9E2KM19_9GAMM</name>
<dbReference type="Gene3D" id="1.10.10.10">
    <property type="entry name" value="Winged helix-like DNA-binding domain superfamily/Winged helix DNA-binding domain"/>
    <property type="match status" value="1"/>
</dbReference>
<sequence>MAKATQEISLLEAYRAVKGDKPLLHQDTHTNPACAAGINIQLALRQCYDLLQAQAKAAIQGISLRDVLTRYAQKATT</sequence>
<dbReference type="SUPFAM" id="SSF46785">
    <property type="entry name" value="Winged helix' DNA-binding domain"/>
    <property type="match status" value="1"/>
</dbReference>
<dbReference type="InterPro" id="IPR036390">
    <property type="entry name" value="WH_DNA-bd_sf"/>
</dbReference>
<protein>
    <submittedName>
        <fullName evidence="1">Rrf2 family transcriptional regulator</fullName>
    </submittedName>
</protein>
<dbReference type="Proteomes" id="UP000824150">
    <property type="component" value="Unassembled WGS sequence"/>
</dbReference>
<accession>A0A9E2KM19</accession>
<evidence type="ECO:0000313" key="2">
    <source>
        <dbReference type="Proteomes" id="UP000824150"/>
    </source>
</evidence>
<dbReference type="AlphaFoldDB" id="A0A9E2KM19"/>
<comment type="caution">
    <text evidence="1">The sequence shown here is derived from an EMBL/GenBank/DDBJ whole genome shotgun (WGS) entry which is preliminary data.</text>
</comment>